<name>A0A4Y2DD88_ARAVE</name>
<dbReference type="Pfam" id="PF14223">
    <property type="entry name" value="Retrotran_gag_2"/>
    <property type="match status" value="1"/>
</dbReference>
<accession>A0A4Y2DD88</accession>
<gene>
    <name evidence="2" type="ORF">AVEN_10782_1</name>
</gene>
<keyword evidence="3" id="KW-1185">Reference proteome</keyword>
<evidence type="ECO:0000313" key="2">
    <source>
        <dbReference type="EMBL" id="GBM14772.1"/>
    </source>
</evidence>
<sequence length="85" mass="10041">MYPIAESIKLEHLERKHADFSDGSESKLEENSTRREKYEYKQREDRAFSTIYHGVEEQHKTLIYSLKSAAEAWTVLKDQFLNCSV</sequence>
<dbReference type="OrthoDB" id="2783063at2759"/>
<proteinExistence type="predicted"/>
<organism evidence="2 3">
    <name type="scientific">Araneus ventricosus</name>
    <name type="common">Orbweaver spider</name>
    <name type="synonym">Epeira ventricosa</name>
    <dbReference type="NCBI Taxonomy" id="182803"/>
    <lineage>
        <taxon>Eukaryota</taxon>
        <taxon>Metazoa</taxon>
        <taxon>Ecdysozoa</taxon>
        <taxon>Arthropoda</taxon>
        <taxon>Chelicerata</taxon>
        <taxon>Arachnida</taxon>
        <taxon>Araneae</taxon>
        <taxon>Araneomorphae</taxon>
        <taxon>Entelegynae</taxon>
        <taxon>Araneoidea</taxon>
        <taxon>Araneidae</taxon>
        <taxon>Araneus</taxon>
    </lineage>
</organism>
<feature type="region of interest" description="Disordered" evidence="1">
    <location>
        <begin position="17"/>
        <end position="37"/>
    </location>
</feature>
<comment type="caution">
    <text evidence="2">The sequence shown here is derived from an EMBL/GenBank/DDBJ whole genome shotgun (WGS) entry which is preliminary data.</text>
</comment>
<dbReference type="Proteomes" id="UP000499080">
    <property type="component" value="Unassembled WGS sequence"/>
</dbReference>
<evidence type="ECO:0000256" key="1">
    <source>
        <dbReference type="SAM" id="MobiDB-lite"/>
    </source>
</evidence>
<reference evidence="2 3" key="1">
    <citation type="journal article" date="2019" name="Sci. Rep.">
        <title>Orb-weaving spider Araneus ventricosus genome elucidates the spidroin gene catalogue.</title>
        <authorList>
            <person name="Kono N."/>
            <person name="Nakamura H."/>
            <person name="Ohtoshi R."/>
            <person name="Moran D.A.P."/>
            <person name="Shinohara A."/>
            <person name="Yoshida Y."/>
            <person name="Fujiwara M."/>
            <person name="Mori M."/>
            <person name="Tomita M."/>
            <person name="Arakawa K."/>
        </authorList>
    </citation>
    <scope>NUCLEOTIDE SEQUENCE [LARGE SCALE GENOMIC DNA]</scope>
</reference>
<dbReference type="AlphaFoldDB" id="A0A4Y2DD88"/>
<protein>
    <submittedName>
        <fullName evidence="2">Uncharacterized protein</fullName>
    </submittedName>
</protein>
<evidence type="ECO:0000313" key="3">
    <source>
        <dbReference type="Proteomes" id="UP000499080"/>
    </source>
</evidence>
<dbReference type="EMBL" id="BGPR01000348">
    <property type="protein sequence ID" value="GBM14772.1"/>
    <property type="molecule type" value="Genomic_DNA"/>
</dbReference>